<dbReference type="Proteomes" id="UP001157733">
    <property type="component" value="Chromosome"/>
</dbReference>
<evidence type="ECO:0000313" key="2">
    <source>
        <dbReference type="Proteomes" id="UP001157733"/>
    </source>
</evidence>
<accession>A0ABM9HD43</accession>
<keyword evidence="2" id="KW-1185">Reference proteome</keyword>
<name>A0ABM9HD43_9BACT</name>
<organism evidence="1 2">
    <name type="scientific">Nitrospina watsonii</name>
    <dbReference type="NCBI Taxonomy" id="1323948"/>
    <lineage>
        <taxon>Bacteria</taxon>
        <taxon>Pseudomonadati</taxon>
        <taxon>Nitrospinota/Tectimicrobiota group</taxon>
        <taxon>Nitrospinota</taxon>
        <taxon>Nitrospinia</taxon>
        <taxon>Nitrospinales</taxon>
        <taxon>Nitrospinaceae</taxon>
        <taxon>Nitrospina</taxon>
    </lineage>
</organism>
<protein>
    <submittedName>
        <fullName evidence="1">Uncharacterized protein</fullName>
    </submittedName>
</protein>
<proteinExistence type="predicted"/>
<reference evidence="1 2" key="1">
    <citation type="submission" date="2022-09" db="EMBL/GenBank/DDBJ databases">
        <authorList>
            <person name="Kop L."/>
        </authorList>
    </citation>
    <scope>NUCLEOTIDE SEQUENCE [LARGE SCALE GENOMIC DNA]</scope>
    <source>
        <strain evidence="1 2">347</strain>
    </source>
</reference>
<evidence type="ECO:0000313" key="1">
    <source>
        <dbReference type="EMBL" id="CAI2718093.1"/>
    </source>
</evidence>
<sequence>MDMNGATHLGWTRNRCRACKPSIQNCNTNSKVRINFVMVISKNEWSPRFKSLGHMAIDSSYPLCEVFESP</sequence>
<gene>
    <name evidence="1" type="ORF">NSPWAT_1234</name>
</gene>
<dbReference type="EMBL" id="OX336137">
    <property type="protein sequence ID" value="CAI2718093.1"/>
    <property type="molecule type" value="Genomic_DNA"/>
</dbReference>